<keyword evidence="5 6" id="KW-0472">Membrane</keyword>
<feature type="transmembrane region" description="Helical" evidence="6">
    <location>
        <begin position="121"/>
        <end position="140"/>
    </location>
</feature>
<evidence type="ECO:0000313" key="8">
    <source>
        <dbReference type="Proteomes" id="UP000245845"/>
    </source>
</evidence>
<evidence type="ECO:0000256" key="6">
    <source>
        <dbReference type="SAM" id="Phobius"/>
    </source>
</evidence>
<dbReference type="InterPro" id="IPR050367">
    <property type="entry name" value="APC_superfamily"/>
</dbReference>
<dbReference type="OrthoDB" id="178667at2"/>
<dbReference type="RefSeq" id="WP_109732610.1">
    <property type="nucleotide sequence ID" value="NZ_BAAACK010000025.1"/>
</dbReference>
<feature type="transmembrane region" description="Helical" evidence="6">
    <location>
        <begin position="404"/>
        <end position="421"/>
    </location>
</feature>
<accession>A0A2Y9BI90</accession>
<dbReference type="EMBL" id="QGDL01000012">
    <property type="protein sequence ID" value="PWJ23771.1"/>
    <property type="molecule type" value="Genomic_DNA"/>
</dbReference>
<feature type="transmembrane region" description="Helical" evidence="6">
    <location>
        <begin position="217"/>
        <end position="237"/>
    </location>
</feature>
<keyword evidence="2" id="KW-1003">Cell membrane</keyword>
<sequence length="462" mass="49845">MKKQKMGLLSCILMGVGSIIGASVFATTPIAIKIIGGNGIVIGFICAALFVFLRSIPEMLLVSALPANGGSYMYLTRLVHPIMGAWDAFNELVVGVMKIATMALTFSTYFCMLVPACPDRIAAAVCVVIFTIISCFGIKFSSTVQNICVGVLLVALGIYIFGGWGATVVSFSEVISTTFQLGALWAAMGIMHGSLIGANVLYYSAEEIEDPGKNVPIAYLVSTLVTAIVYAAVAYVTVGVMPNFYEIDNLATVAGKFMGPAMLMFFVAGGALLAVVTSINSAMMMFSRINFAAARDGLFPSKICESNKHGAPAVSLWVNSVIAIVAILSGFNLDDVVKITTIPGLLLLPITFLSIFMLPRKFPNAYKNAYIKTPHVLNCILTTVAGVMCVVLGSYVIAEMKPKNWITMLVFYGCAIVYTIIRRKYVLDKKGYDIFNKMKEPYEPWFEMEKSAKANLDSKAAK</sequence>
<dbReference type="PIRSF" id="PIRSF006060">
    <property type="entry name" value="AA_transporter"/>
    <property type="match status" value="1"/>
</dbReference>
<dbReference type="Gene3D" id="1.20.1740.10">
    <property type="entry name" value="Amino acid/polyamine transporter I"/>
    <property type="match status" value="1"/>
</dbReference>
<keyword evidence="3 6" id="KW-0812">Transmembrane</keyword>
<feature type="transmembrane region" description="Helical" evidence="6">
    <location>
        <begin position="183"/>
        <end position="205"/>
    </location>
</feature>
<reference evidence="7 8" key="1">
    <citation type="submission" date="2018-05" db="EMBL/GenBank/DDBJ databases">
        <title>The Hungate 1000. A catalogue of reference genomes from the rumen microbiome.</title>
        <authorList>
            <person name="Kelly W."/>
        </authorList>
    </citation>
    <scope>NUCLEOTIDE SEQUENCE [LARGE SCALE GENOMIC DNA]</scope>
    <source>
        <strain evidence="7 8">NLAE-zl-C242</strain>
    </source>
</reference>
<keyword evidence="8" id="KW-1185">Reference proteome</keyword>
<dbReference type="GO" id="GO:0022857">
    <property type="term" value="F:transmembrane transporter activity"/>
    <property type="evidence" value="ECO:0007669"/>
    <property type="project" value="InterPro"/>
</dbReference>
<dbReference type="GO" id="GO:0005886">
    <property type="term" value="C:plasma membrane"/>
    <property type="evidence" value="ECO:0007669"/>
    <property type="project" value="UniProtKB-SubCell"/>
</dbReference>
<dbReference type="AlphaFoldDB" id="A0A2Y9BI90"/>
<name>A0A2Y9BI90_9FIRM</name>
<evidence type="ECO:0000256" key="5">
    <source>
        <dbReference type="ARBA" id="ARBA00023136"/>
    </source>
</evidence>
<comment type="subcellular location">
    <subcellularLocation>
        <location evidence="1">Cell membrane</location>
        <topology evidence="1">Multi-pass membrane protein</topology>
    </subcellularLocation>
</comment>
<feature type="transmembrane region" description="Helical" evidence="6">
    <location>
        <begin position="257"/>
        <end position="279"/>
    </location>
</feature>
<dbReference type="PANTHER" id="PTHR42770:SF7">
    <property type="entry name" value="MEMBRANE PROTEIN"/>
    <property type="match status" value="1"/>
</dbReference>
<evidence type="ECO:0000256" key="3">
    <source>
        <dbReference type="ARBA" id="ARBA00022692"/>
    </source>
</evidence>
<feature type="transmembrane region" description="Helical" evidence="6">
    <location>
        <begin position="92"/>
        <end position="115"/>
    </location>
</feature>
<feature type="transmembrane region" description="Helical" evidence="6">
    <location>
        <begin position="379"/>
        <end position="398"/>
    </location>
</feature>
<dbReference type="Pfam" id="PF13520">
    <property type="entry name" value="AA_permease_2"/>
    <property type="match status" value="1"/>
</dbReference>
<evidence type="ECO:0000256" key="2">
    <source>
        <dbReference type="ARBA" id="ARBA00022475"/>
    </source>
</evidence>
<dbReference type="InterPro" id="IPR002293">
    <property type="entry name" value="AA/rel_permease1"/>
</dbReference>
<evidence type="ECO:0000256" key="4">
    <source>
        <dbReference type="ARBA" id="ARBA00022989"/>
    </source>
</evidence>
<feature type="transmembrane region" description="Helical" evidence="6">
    <location>
        <begin position="147"/>
        <end position="171"/>
    </location>
</feature>
<keyword evidence="4 6" id="KW-1133">Transmembrane helix</keyword>
<organism evidence="7 8">
    <name type="scientific">Faecalicatena orotica</name>
    <dbReference type="NCBI Taxonomy" id="1544"/>
    <lineage>
        <taxon>Bacteria</taxon>
        <taxon>Bacillati</taxon>
        <taxon>Bacillota</taxon>
        <taxon>Clostridia</taxon>
        <taxon>Lachnospirales</taxon>
        <taxon>Lachnospiraceae</taxon>
        <taxon>Faecalicatena</taxon>
    </lineage>
</organism>
<comment type="caution">
    <text evidence="7">The sequence shown here is derived from an EMBL/GenBank/DDBJ whole genome shotgun (WGS) entry which is preliminary data.</text>
</comment>
<evidence type="ECO:0000313" key="7">
    <source>
        <dbReference type="EMBL" id="PWJ23771.1"/>
    </source>
</evidence>
<gene>
    <name evidence="7" type="ORF">A8806_11215</name>
</gene>
<evidence type="ECO:0000256" key="1">
    <source>
        <dbReference type="ARBA" id="ARBA00004651"/>
    </source>
</evidence>
<protein>
    <submittedName>
        <fullName evidence="7">Amino acid transporter</fullName>
    </submittedName>
</protein>
<proteinExistence type="predicted"/>
<feature type="transmembrane region" description="Helical" evidence="6">
    <location>
        <begin position="316"/>
        <end position="333"/>
    </location>
</feature>
<dbReference type="Proteomes" id="UP000245845">
    <property type="component" value="Unassembled WGS sequence"/>
</dbReference>
<dbReference type="PANTHER" id="PTHR42770">
    <property type="entry name" value="AMINO ACID TRANSPORTER-RELATED"/>
    <property type="match status" value="1"/>
</dbReference>
<feature type="transmembrane region" description="Helical" evidence="6">
    <location>
        <begin position="339"/>
        <end position="358"/>
    </location>
</feature>
<feature type="transmembrane region" description="Helical" evidence="6">
    <location>
        <begin position="31"/>
        <end position="53"/>
    </location>
</feature>